<reference evidence="2" key="1">
    <citation type="submission" date="2020-07" db="EMBL/GenBank/DDBJ databases">
        <title>Metabolic diversity and evolutionary history of the archaeal phylum ###Micrarchaeota### uncovered from a freshwater lake metagenome.</title>
        <authorList>
            <person name="Kadnikov V.V."/>
            <person name="Savvichev A.S."/>
            <person name="Mardanov A.V."/>
            <person name="Beletsky A.V."/>
            <person name="Chupakov A.V."/>
            <person name="Kokryatskaya N.M."/>
            <person name="Pimenov N.V."/>
            <person name="Ravin N.V."/>
        </authorList>
    </citation>
    <scope>NUCLEOTIDE SEQUENCE [LARGE SCALE GENOMIC DNA]</scope>
</reference>
<organism evidence="1 2">
    <name type="scientific">Fermentimicrarchaeum limneticum</name>
    <dbReference type="NCBI Taxonomy" id="2795018"/>
    <lineage>
        <taxon>Archaea</taxon>
        <taxon>Candidatus Micrarchaeota</taxon>
        <taxon>Candidatus Fermentimicrarchaeales</taxon>
        <taxon>Candidatus Fermentimicrarchaeaceae</taxon>
        <taxon>Candidatus Fermentimicrarchaeum</taxon>
    </lineage>
</organism>
<protein>
    <submittedName>
        <fullName evidence="1">Uncharacterized protein</fullName>
    </submittedName>
</protein>
<accession>A0A7D6BQH4</accession>
<name>A0A7D6BQH4_FERL1</name>
<gene>
    <name evidence="1" type="ORF">Sv326_0668</name>
</gene>
<evidence type="ECO:0000313" key="2">
    <source>
        <dbReference type="Proteomes" id="UP000510821"/>
    </source>
</evidence>
<proteinExistence type="predicted"/>
<sequence>MNHIYEVKTVHVLGVLLVTLFLISAVSGSTDQLLPSTIHTAYIVDSTTQNTPFNATSVFSTYANINTSDNVYTTSVAQEPITQSCNSPTLGGCNDPPSYDCDMDGCSPVTCTSPASWCNNLANSVWTSTCAKTTASCVCRYNKIGFFYCLPGGCSKTGLCSYTCNSGYYDSNGLDSDGCETTTPAYIHTFQRYTFNLSAYNWNDVTELKFCWEGKYNSTGGIYSSNLLWYNVSSSSWRSWQSLPYNSENTYCITFNSVTKTSVYNSTDNLVQFAVRVNESKTGQIATLFADFAYLNVTYFIPIPDLIPPTYYPATVGKNNTNPARLEDVKFYSQWYDNQALGQYTFSWTAGGPNCDTWTSDAPTAFGTANWTNTTKTIPRACAGKTISWQFNATDAANNKANTSVDTFSVQVPVLCTNCFVTTANITIRNANAIFIVDAPMTCSFVDYIPGTTDSRCGFNASSSTNMSNFTCNYPFTKNYTVEGDWNITVQLGHDSGYNPYDPTIQPGQNSPDCTGPSTCRTDPECRANEGERLTYTLYTINWDAKQEDCEGLNNGSIWYSQVTAGINGKCCGDDGADDNFYYQANPSADCMYCYHGENNTAKIADKPCPEASCLVGGWNSTPCANLTQYAIPTPTGDTCFGTPIKLICNYTNGYNSAPILPVDGTQVNITIDHEGTLAIHQFNGPGWPGISDAYFDEVNKVYYYETVELEVGNNKWNCSAVATGYRYQNTTSQDYNILTPDSVFINYNILPPETQGAQYSTPVNFTVEYRNASDNALIRDATCGVNISGVMHPMFMNEELNPDAYQAITDQLYIGPNSIEFKCNRSCFEVGRNSTTYPVSFGGELHPPVLTFEDAVYSINSSEFFHKVIKKTPTNDTFVKNITDIGLVGGNWTYGMVVKPAVEKPTCDQLPEAGKTRILLVKNSSLIANVTLCPKLCDFGGLIFEDIACSVNATDCLNRLPNNCPSAGSGVAFVYSFLQPVYSNIANSTYVLLNGNYRFVQDISKLREFYLNGYYGESKFAPSFLMRLRGNFNPSQFGIESFVKIDQFSFPNSAVDYYYFNTTYSPPIYKIKGMPNCENISICNSPVPHFYMDDEIAVVNSSGAYTHLQIYGADLLTLPP</sequence>
<dbReference type="AlphaFoldDB" id="A0A7D6BQH4"/>
<dbReference type="Proteomes" id="UP000510821">
    <property type="component" value="Chromosome"/>
</dbReference>
<dbReference type="KEGG" id="flt:Sv326_0668"/>
<dbReference type="EMBL" id="CP058998">
    <property type="protein sequence ID" value="QLJ52843.1"/>
    <property type="molecule type" value="Genomic_DNA"/>
</dbReference>
<evidence type="ECO:0000313" key="1">
    <source>
        <dbReference type="EMBL" id="QLJ52843.1"/>
    </source>
</evidence>